<dbReference type="AlphaFoldDB" id="H8GRQ8"/>
<evidence type="ECO:0000313" key="2">
    <source>
        <dbReference type="Proteomes" id="UP000007575"/>
    </source>
</evidence>
<dbReference type="Proteomes" id="UP000007575">
    <property type="component" value="Chromosome"/>
</dbReference>
<accession>H8GRQ8</accession>
<proteinExistence type="predicted"/>
<dbReference type="RefSeq" id="WP_014684588.1">
    <property type="nucleotide sequence ID" value="NC_017790.1"/>
</dbReference>
<protein>
    <submittedName>
        <fullName evidence="1">Uncharacterized protein</fullName>
    </submittedName>
</protein>
<dbReference type="KEGG" id="dgo:DGo_CA1178"/>
<dbReference type="HOGENOM" id="CLU_2141791_0_0_0"/>
<organism evidence="1 2">
    <name type="scientific">Deinococcus gobiensis (strain DSM 21396 / JCM 16679 / CGMCC 1.7299 / I-0)</name>
    <dbReference type="NCBI Taxonomy" id="745776"/>
    <lineage>
        <taxon>Bacteria</taxon>
        <taxon>Thermotogati</taxon>
        <taxon>Deinococcota</taxon>
        <taxon>Deinococci</taxon>
        <taxon>Deinococcales</taxon>
        <taxon>Deinococcaceae</taxon>
        <taxon>Deinococcus</taxon>
    </lineage>
</organism>
<reference evidence="1 2" key="1">
    <citation type="journal article" date="2012" name="PLoS ONE">
        <title>Genome sequence and transcriptome analysis of the radioresistant bacterium Deinococcus gobiensis: insights into the extreme environmental adaptations.</title>
        <authorList>
            <person name="Yuan M."/>
            <person name="Chen M."/>
            <person name="Zhang W."/>
            <person name="Lu W."/>
            <person name="Wang J."/>
            <person name="Yang M."/>
            <person name="Zhao P."/>
            <person name="Tang R."/>
            <person name="Li X."/>
            <person name="Hao Y."/>
            <person name="Zhou Z."/>
            <person name="Zhan Y."/>
            <person name="Yu H."/>
            <person name="Teng C."/>
            <person name="Yan Y."/>
            <person name="Ping S."/>
            <person name="Wang Y."/>
            <person name="Lin M."/>
        </authorList>
    </citation>
    <scope>NUCLEOTIDE SEQUENCE [LARGE SCALE GENOMIC DNA]</scope>
    <source>
        <strain evidence="1 2">I-0</strain>
    </source>
</reference>
<gene>
    <name evidence="1" type="ordered locus">DGo_CA1178</name>
</gene>
<keyword evidence="2" id="KW-1185">Reference proteome</keyword>
<name>H8GRQ8_DEIGI</name>
<sequence>MLHDSAAQTLLALELCCRSLAQRILLVRELQAYTPPLGAGPEDPAAPLWDQEIRRHLRELPDLENRFRRACAEYQTLRAAPLCQTASRVPENVRSALQDLICTGGQAGPAGT</sequence>
<evidence type="ECO:0000313" key="1">
    <source>
        <dbReference type="EMBL" id="AFD25105.1"/>
    </source>
</evidence>
<dbReference type="EMBL" id="CP002191">
    <property type="protein sequence ID" value="AFD25105.1"/>
    <property type="molecule type" value="Genomic_DNA"/>
</dbReference>
<dbReference type="PATRIC" id="fig|745776.4.peg.1214"/>